<dbReference type="Proteomes" id="UP000600918">
    <property type="component" value="Unassembled WGS sequence"/>
</dbReference>
<keyword evidence="2" id="KW-1185">Reference proteome</keyword>
<comment type="caution">
    <text evidence="1">The sequence shown here is derived from an EMBL/GenBank/DDBJ whole genome shotgun (WGS) entry which is preliminary data.</text>
</comment>
<evidence type="ECO:0000313" key="2">
    <source>
        <dbReference type="Proteomes" id="UP000600918"/>
    </source>
</evidence>
<dbReference type="EMBL" id="JACSDY010000003">
    <property type="protein sequence ID" value="KAF7431398.1"/>
    <property type="molecule type" value="Genomic_DNA"/>
</dbReference>
<protein>
    <submittedName>
        <fullName evidence="1">Uncharacterized protein</fullName>
    </submittedName>
</protein>
<organism evidence="1 2">
    <name type="scientific">Vespula pensylvanica</name>
    <name type="common">Western yellow jacket</name>
    <name type="synonym">Wasp</name>
    <dbReference type="NCBI Taxonomy" id="30213"/>
    <lineage>
        <taxon>Eukaryota</taxon>
        <taxon>Metazoa</taxon>
        <taxon>Ecdysozoa</taxon>
        <taxon>Arthropoda</taxon>
        <taxon>Hexapoda</taxon>
        <taxon>Insecta</taxon>
        <taxon>Pterygota</taxon>
        <taxon>Neoptera</taxon>
        <taxon>Endopterygota</taxon>
        <taxon>Hymenoptera</taxon>
        <taxon>Apocrita</taxon>
        <taxon>Aculeata</taxon>
        <taxon>Vespoidea</taxon>
        <taxon>Vespidae</taxon>
        <taxon>Vespinae</taxon>
        <taxon>Vespula</taxon>
    </lineage>
</organism>
<accession>A0A834P794</accession>
<sequence>MEEEEEEEEEEETLRFLFQGVTPRVQSSKASKTMISTGGDTTIGFPDEVAIFLRAQEAEDKRQFYSVRRRGQPGLGYITPDPLRLLDGSRFPRYLPSRTAFEFDFSSRATDYAAHPYPSYFTL</sequence>
<dbReference type="AlphaFoldDB" id="A0A834P794"/>
<name>A0A834P794_VESPE</name>
<proteinExistence type="predicted"/>
<reference evidence="1" key="1">
    <citation type="journal article" date="2020" name="G3 (Bethesda)">
        <title>High-Quality Assemblies for Three Invasive Social Wasps from the &lt;i&gt;Vespula&lt;/i&gt; Genus.</title>
        <authorList>
            <person name="Harrop T.W.R."/>
            <person name="Guhlin J."/>
            <person name="McLaughlin G.M."/>
            <person name="Permina E."/>
            <person name="Stockwell P."/>
            <person name="Gilligan J."/>
            <person name="Le Lec M.F."/>
            <person name="Gruber M.A.M."/>
            <person name="Quinn O."/>
            <person name="Lovegrove M."/>
            <person name="Duncan E.J."/>
            <person name="Remnant E.J."/>
            <person name="Van Eeckhoven J."/>
            <person name="Graham B."/>
            <person name="Knapp R.A."/>
            <person name="Langford K.W."/>
            <person name="Kronenberg Z."/>
            <person name="Press M.O."/>
            <person name="Eacker S.M."/>
            <person name="Wilson-Rankin E.E."/>
            <person name="Purcell J."/>
            <person name="Lester P.J."/>
            <person name="Dearden P.K."/>
        </authorList>
    </citation>
    <scope>NUCLEOTIDE SEQUENCE</scope>
    <source>
        <strain evidence="1">Volc-1</strain>
    </source>
</reference>
<evidence type="ECO:0000313" key="1">
    <source>
        <dbReference type="EMBL" id="KAF7431398.1"/>
    </source>
</evidence>
<gene>
    <name evidence="1" type="ORF">H0235_004322</name>
</gene>